<dbReference type="Gene3D" id="3.20.20.300">
    <property type="entry name" value="Glycoside hydrolase, family 3, N-terminal domain"/>
    <property type="match status" value="1"/>
</dbReference>
<organism evidence="9 10">
    <name type="scientific">Streptomonospora litoralis</name>
    <dbReference type="NCBI Taxonomy" id="2498135"/>
    <lineage>
        <taxon>Bacteria</taxon>
        <taxon>Bacillati</taxon>
        <taxon>Actinomycetota</taxon>
        <taxon>Actinomycetes</taxon>
        <taxon>Streptosporangiales</taxon>
        <taxon>Nocardiopsidaceae</taxon>
        <taxon>Streptomonospora</taxon>
    </lineage>
</organism>
<dbReference type="SMART" id="SM01217">
    <property type="entry name" value="Fn3_like"/>
    <property type="match status" value="1"/>
</dbReference>
<dbReference type="GO" id="GO:0031222">
    <property type="term" value="P:arabinan catabolic process"/>
    <property type="evidence" value="ECO:0007669"/>
    <property type="project" value="TreeGrafter"/>
</dbReference>
<dbReference type="InterPro" id="IPR017853">
    <property type="entry name" value="GH"/>
</dbReference>
<dbReference type="Gene3D" id="2.60.120.260">
    <property type="entry name" value="Galactose-binding domain-like"/>
    <property type="match status" value="1"/>
</dbReference>
<feature type="domain" description="Cellulose binding type IV" evidence="7">
    <location>
        <begin position="885"/>
        <end position="1011"/>
    </location>
</feature>
<evidence type="ECO:0000256" key="6">
    <source>
        <dbReference type="SAM" id="MobiDB-lite"/>
    </source>
</evidence>
<dbReference type="InterPro" id="IPR005084">
    <property type="entry name" value="CBM6"/>
</dbReference>
<dbReference type="GO" id="GO:0046556">
    <property type="term" value="F:alpha-L-arabinofuranosidase activity"/>
    <property type="evidence" value="ECO:0007669"/>
    <property type="project" value="TreeGrafter"/>
</dbReference>
<evidence type="ECO:0000256" key="3">
    <source>
        <dbReference type="ARBA" id="ARBA00022801"/>
    </source>
</evidence>
<dbReference type="Gene3D" id="2.60.40.10">
    <property type="entry name" value="Immunoglobulins"/>
    <property type="match status" value="1"/>
</dbReference>
<dbReference type="GO" id="GO:0045493">
    <property type="term" value="P:xylan catabolic process"/>
    <property type="evidence" value="ECO:0007669"/>
    <property type="project" value="InterPro"/>
</dbReference>
<keyword evidence="10" id="KW-1185">Reference proteome</keyword>
<dbReference type="InterPro" id="IPR013783">
    <property type="entry name" value="Ig-like_fold"/>
</dbReference>
<dbReference type="Pfam" id="PF01915">
    <property type="entry name" value="Glyco_hydro_3_C"/>
    <property type="match status" value="1"/>
</dbReference>
<dbReference type="InterPro" id="IPR026891">
    <property type="entry name" value="Fn3-like"/>
</dbReference>
<evidence type="ECO:0000256" key="1">
    <source>
        <dbReference type="ARBA" id="ARBA00005336"/>
    </source>
</evidence>
<dbReference type="PRINTS" id="PR00133">
    <property type="entry name" value="GLHYDRLASE3"/>
</dbReference>
<dbReference type="FunFam" id="2.60.40.10:FF:000495">
    <property type="entry name" value="Periplasmic beta-glucosidase"/>
    <property type="match status" value="1"/>
</dbReference>
<evidence type="ECO:0000259" key="8">
    <source>
        <dbReference type="SMART" id="SM01217"/>
    </source>
</evidence>
<dbReference type="SUPFAM" id="SSF49785">
    <property type="entry name" value="Galactose-binding domain-like"/>
    <property type="match status" value="1"/>
</dbReference>
<dbReference type="InterPro" id="IPR036962">
    <property type="entry name" value="Glyco_hydro_3_N_sf"/>
</dbReference>
<dbReference type="PANTHER" id="PTHR42721:SF3">
    <property type="entry name" value="BETA-D-XYLOSIDASE 5-RELATED"/>
    <property type="match status" value="1"/>
</dbReference>
<dbReference type="GO" id="GO:0008422">
    <property type="term" value="F:beta-glucosidase activity"/>
    <property type="evidence" value="ECO:0007669"/>
    <property type="project" value="UniProtKB-ARBA"/>
</dbReference>
<feature type="compositionally biased region" description="Pro residues" evidence="6">
    <location>
        <begin position="1"/>
        <end position="19"/>
    </location>
</feature>
<keyword evidence="2" id="KW-0732">Signal</keyword>
<proteinExistence type="inferred from homology"/>
<name>A0A4P6Q6E0_9ACTN</name>
<dbReference type="InterPro" id="IPR008999">
    <property type="entry name" value="Actin-crosslinking"/>
</dbReference>
<dbReference type="CDD" id="cd04084">
    <property type="entry name" value="CBM6_xylanase-like"/>
    <property type="match status" value="1"/>
</dbReference>
<keyword evidence="9" id="KW-0326">Glycosidase</keyword>
<dbReference type="Gene3D" id="3.40.50.1700">
    <property type="entry name" value="Glycoside hydrolase family 3 C-terminal domain"/>
    <property type="match status" value="1"/>
</dbReference>
<evidence type="ECO:0000256" key="4">
    <source>
        <dbReference type="ARBA" id="ARBA00058905"/>
    </source>
</evidence>
<dbReference type="AlphaFoldDB" id="A0A4P6Q6E0"/>
<gene>
    <name evidence="9" type="primary">xyl3A</name>
    <name evidence="9" type="ORF">EKD16_20655</name>
</gene>
<dbReference type="InterPro" id="IPR044993">
    <property type="entry name" value="BXL"/>
</dbReference>
<comment type="function">
    <text evidence="4">Catalyzes the hydrolysis of a non-reducing terminal alpha-L-arabinopyranosidic linkage in ginsenoside Rb2 (alpha-L-arabinopyranosyl-(1-&gt;6)-alpha-D-glucopyranosyl) to release alpha-D-glucopyranosyl (Rd). It is not able to hydrolyze alpha-L-arabinofuranosyl-(1-&gt;6)-alpha-D-glucopyranosyl (Rc).</text>
</comment>
<dbReference type="InterPro" id="IPR036881">
    <property type="entry name" value="Glyco_hydro_3_C_sf"/>
</dbReference>
<dbReference type="KEGG" id="strr:EKD16_20655"/>
<dbReference type="EMBL" id="CP036455">
    <property type="protein sequence ID" value="QBI55890.1"/>
    <property type="molecule type" value="Genomic_DNA"/>
</dbReference>
<comment type="similarity">
    <text evidence="1">Belongs to the glycosyl hydrolase 3 family.</text>
</comment>
<evidence type="ECO:0000313" key="10">
    <source>
        <dbReference type="Proteomes" id="UP000292235"/>
    </source>
</evidence>
<sequence length="1014" mass="110358" precursor="true">MKPSIPHPPPPASSSPPPTSLAVRAGAGLRSALRRSAAGLRRGTVVALAAAVAAGTAAAAPASADDLPFRDPDLSVDERVADLLGRLTRDEKIAMLHQYQPAIPRLDIGAFRTGTEALHGVAWLGEATVFPQSVGLGGTWNPDLLERIGDAVGTEMRGFHAQDPAAHGLNVWAPVADPLRDPRWGRNEEGYSEDAGLTGTMAKAYTDGLSGDDDFYLKTAPTLKHFAGYNIEAKRDQISVTVPPRTLHEYVYPAFRPAIESGDATGVMAAYNLINGRPAHVSPLLDEVRSWSEREPMIVSDAYGPSNVVNTQNYYESHPQSHAAMLKAGIDSFTDQATDSSLTIDAVTSALEQGLITEADIDRAVGHSLSIRFRLGEFDPDSLNPYDDITPEAIDSPEHRKLAREAAAEQMTLLKNDGTLPLDAGEDSEVAVVGPLAETLYEDWYSGTMPYEVTPAEGIAERLGDGGSVATSEGADRVRLTTPDGRAVTASAAEDGGVLRVAEGGDSADQAVSVFEWGQGVVTLRTEANGKVVGLGEGNRLYNDQEQPNGWFVQQLFRFEEVGDGRVVLKYDGYDTWNQKYVSIGEDGALTVDADTPEQAAEFEVETLSDGTEAAAEAAAGKDAAVVVVGNMPFINARETDDREDIALPKTQRELIQAVTEANPNTVVVLESSYPQAVPWAQKNVPAMLWTSHAGQETGNALASVLFGDTNPAGRLPQTWYRSTEDLPKMSNYDIIDSGHTYQYFEGDPLYAFGHGLSYTEFEYGRPQLDRRKIDEDGSVTVRVPVTNTGERDGDEVVQLYTHQNRSRVEQPNKELRDFERVHIEAGETVTVELQIEAADLAFWDVTRQRMVVERASHDVLVGSASDDIRRETRLRVRGDRIPPRDLSEDTRAADFDRYSDGVEIVDESKVKGMSVEGSAGDWIAFDGSDLRHLKGFTAQTAREKEGETGLQIRLGSPDGRLLGTAEVPSTDGKYEYEEIETDLRRTGGKHRDVYLVFDGDLRISDFSLTKRHR</sequence>
<dbReference type="SUPFAM" id="SSF52279">
    <property type="entry name" value="Beta-D-glucan exohydrolase, C-terminal domain"/>
    <property type="match status" value="1"/>
</dbReference>
<dbReference type="Pfam" id="PF00933">
    <property type="entry name" value="Glyco_hydro_3"/>
    <property type="match status" value="1"/>
</dbReference>
<dbReference type="Gene3D" id="2.60.120.380">
    <property type="match status" value="1"/>
</dbReference>
<dbReference type="InterPro" id="IPR002772">
    <property type="entry name" value="Glyco_hydro_3_C"/>
</dbReference>
<feature type="domain" description="Fibronectin type III-like" evidence="8">
    <location>
        <begin position="796"/>
        <end position="866"/>
    </location>
</feature>
<keyword evidence="3 9" id="KW-0378">Hydrolase</keyword>
<dbReference type="Pfam" id="PF03422">
    <property type="entry name" value="CBM_6"/>
    <property type="match status" value="1"/>
</dbReference>
<reference evidence="9 10" key="1">
    <citation type="submission" date="2019-02" db="EMBL/GenBank/DDBJ databases">
        <authorList>
            <person name="Khodamoradi S."/>
            <person name="Hahnke R.L."/>
            <person name="Kaempfer P."/>
            <person name="Schumann P."/>
            <person name="Rohde M."/>
            <person name="Steinert M."/>
            <person name="Luzhetskyy A."/>
            <person name="Wink J."/>
            <person name="Ruckert C."/>
        </authorList>
    </citation>
    <scope>NUCLEOTIDE SEQUENCE [LARGE SCALE GENOMIC DNA]</scope>
    <source>
        <strain evidence="9 10">M2</strain>
    </source>
</reference>
<dbReference type="Pfam" id="PF14310">
    <property type="entry name" value="Fn3-like"/>
    <property type="match status" value="1"/>
</dbReference>
<dbReference type="SUPFAM" id="SSF50405">
    <property type="entry name" value="Actin-crosslinking proteins"/>
    <property type="match status" value="1"/>
</dbReference>
<dbReference type="CDD" id="cd23343">
    <property type="entry name" value="beta-trefoil_FSCN_BglX-like"/>
    <property type="match status" value="1"/>
</dbReference>
<evidence type="ECO:0000259" key="7">
    <source>
        <dbReference type="SMART" id="SM00606"/>
    </source>
</evidence>
<dbReference type="InterPro" id="IPR006584">
    <property type="entry name" value="Cellulose-bd_IV"/>
</dbReference>
<evidence type="ECO:0000313" key="9">
    <source>
        <dbReference type="EMBL" id="QBI55890.1"/>
    </source>
</evidence>
<dbReference type="SUPFAM" id="SSF51445">
    <property type="entry name" value="(Trans)glycosidases"/>
    <property type="match status" value="1"/>
</dbReference>
<dbReference type="GO" id="GO:0030246">
    <property type="term" value="F:carbohydrate binding"/>
    <property type="evidence" value="ECO:0007669"/>
    <property type="project" value="InterPro"/>
</dbReference>
<dbReference type="SMART" id="SM00606">
    <property type="entry name" value="CBD_IV"/>
    <property type="match status" value="1"/>
</dbReference>
<dbReference type="GO" id="GO:0009044">
    <property type="term" value="F:xylan 1,4-beta-xylosidase activity"/>
    <property type="evidence" value="ECO:0007669"/>
    <property type="project" value="InterPro"/>
</dbReference>
<dbReference type="Proteomes" id="UP000292235">
    <property type="component" value="Chromosome"/>
</dbReference>
<accession>A0A4P6Q6E0</accession>
<evidence type="ECO:0000256" key="2">
    <source>
        <dbReference type="ARBA" id="ARBA00022729"/>
    </source>
</evidence>
<protein>
    <recommendedName>
        <fullName evidence="5">Exo-alpha-(1-&gt;6)-L-arabinopyranosidase</fullName>
    </recommendedName>
</protein>
<dbReference type="InterPro" id="IPR008979">
    <property type="entry name" value="Galactose-bd-like_sf"/>
</dbReference>
<evidence type="ECO:0000256" key="5">
    <source>
        <dbReference type="ARBA" id="ARBA00074219"/>
    </source>
</evidence>
<dbReference type="InterPro" id="IPR001764">
    <property type="entry name" value="Glyco_hydro_3_N"/>
</dbReference>
<dbReference type="PANTHER" id="PTHR42721">
    <property type="entry name" value="SUGAR HYDROLASE-RELATED"/>
    <property type="match status" value="1"/>
</dbReference>
<feature type="region of interest" description="Disordered" evidence="6">
    <location>
        <begin position="1"/>
        <end position="24"/>
    </location>
</feature>